<evidence type="ECO:0000256" key="1">
    <source>
        <dbReference type="SAM" id="Phobius"/>
    </source>
</evidence>
<reference evidence="2 3" key="2">
    <citation type="submission" date="2018-11" db="EMBL/GenBank/DDBJ databases">
        <authorList>
            <consortium name="Pathogen Informatics"/>
        </authorList>
    </citation>
    <scope>NUCLEOTIDE SEQUENCE [LARGE SCALE GENOMIC DNA]</scope>
</reference>
<dbReference type="Proteomes" id="UP000270296">
    <property type="component" value="Unassembled WGS sequence"/>
</dbReference>
<sequence>MKAFLNSSVTVRTTVRVFGSTTTVVSTRAVQLLKNVTLDDASRVKDCVVSYDKSLVVITAVALLLLLSPAIVYNLLYFKLLLSNRHSEPWIRIMLLNVSACTMLHGLAMMFMTVYNVFAIRRLLDSAHCRWINYPAASLYAVNLTSVVVISIVLLLNSYSHGQSYMSRKKGVIVMLLLTWTLAFVCGAAYNARVAIHQEFDCFCHHILTTNHTLLFSLHSVELFALFIAVVNFSYVFRRSRMKVLHFDISNTEQSLSERVLQWKTATNARNVLPWAIVHSLFMTFIVAVSVLVVFEHERVTWRMRIAMIMSTMYLQTINILVQPLILIRSSYSLSKKVEQLPMYVRRIFIPCVCVRRISFVTECTTLMSHDLSFKTQPSHVTLQDFWSKERKRIWKHRKGRHPQNNLQRC</sequence>
<gene>
    <name evidence="2" type="ORF">SBAD_LOCUS369</name>
</gene>
<feature type="transmembrane region" description="Helical" evidence="1">
    <location>
        <begin position="216"/>
        <end position="237"/>
    </location>
</feature>
<keyword evidence="3" id="KW-1185">Reference proteome</keyword>
<keyword evidence="1" id="KW-0472">Membrane</keyword>
<protein>
    <submittedName>
        <fullName evidence="4">G_PROTEIN_RECEP_F1_2 domain-containing protein</fullName>
    </submittedName>
</protein>
<evidence type="ECO:0000313" key="4">
    <source>
        <dbReference type="WBParaSite" id="SBAD_0000038701-mRNA-1"/>
    </source>
</evidence>
<feature type="transmembrane region" description="Helical" evidence="1">
    <location>
        <begin position="55"/>
        <end position="78"/>
    </location>
</feature>
<feature type="transmembrane region" description="Helical" evidence="1">
    <location>
        <begin position="306"/>
        <end position="328"/>
    </location>
</feature>
<organism evidence="4">
    <name type="scientific">Soboliphyme baturini</name>
    <dbReference type="NCBI Taxonomy" id="241478"/>
    <lineage>
        <taxon>Eukaryota</taxon>
        <taxon>Metazoa</taxon>
        <taxon>Ecdysozoa</taxon>
        <taxon>Nematoda</taxon>
        <taxon>Enoplea</taxon>
        <taxon>Dorylaimia</taxon>
        <taxon>Dioctophymatida</taxon>
        <taxon>Dioctophymatoidea</taxon>
        <taxon>Soboliphymatidae</taxon>
        <taxon>Soboliphyme</taxon>
    </lineage>
</organism>
<feature type="transmembrane region" description="Helical" evidence="1">
    <location>
        <begin position="138"/>
        <end position="159"/>
    </location>
</feature>
<keyword evidence="1" id="KW-1133">Transmembrane helix</keyword>
<dbReference type="AlphaFoldDB" id="A0A183I9S5"/>
<reference evidence="4" key="1">
    <citation type="submission" date="2016-06" db="UniProtKB">
        <authorList>
            <consortium name="WormBaseParasite"/>
        </authorList>
    </citation>
    <scope>IDENTIFICATION</scope>
</reference>
<evidence type="ECO:0000313" key="3">
    <source>
        <dbReference type="Proteomes" id="UP000270296"/>
    </source>
</evidence>
<feature type="transmembrane region" description="Helical" evidence="1">
    <location>
        <begin position="171"/>
        <end position="190"/>
    </location>
</feature>
<feature type="transmembrane region" description="Helical" evidence="1">
    <location>
        <begin position="90"/>
        <end position="118"/>
    </location>
</feature>
<feature type="transmembrane region" description="Helical" evidence="1">
    <location>
        <begin position="272"/>
        <end position="294"/>
    </location>
</feature>
<dbReference type="Gene3D" id="1.20.1070.10">
    <property type="entry name" value="Rhodopsin 7-helix transmembrane proteins"/>
    <property type="match status" value="1"/>
</dbReference>
<proteinExistence type="predicted"/>
<name>A0A183I9S5_9BILA</name>
<dbReference type="EMBL" id="UZAM01000845">
    <property type="protein sequence ID" value="VDO82834.1"/>
    <property type="molecule type" value="Genomic_DNA"/>
</dbReference>
<accession>A0A183I9S5</accession>
<evidence type="ECO:0000313" key="2">
    <source>
        <dbReference type="EMBL" id="VDO82834.1"/>
    </source>
</evidence>
<keyword evidence="1" id="KW-0812">Transmembrane</keyword>
<dbReference type="WBParaSite" id="SBAD_0000038701-mRNA-1">
    <property type="protein sequence ID" value="SBAD_0000038701-mRNA-1"/>
    <property type="gene ID" value="SBAD_0000038701"/>
</dbReference>